<reference evidence="1 2" key="1">
    <citation type="submission" date="2019-08" db="EMBL/GenBank/DDBJ databases">
        <authorList>
            <person name="Alioto T."/>
            <person name="Alioto T."/>
            <person name="Gomez Garrido J."/>
        </authorList>
    </citation>
    <scope>NUCLEOTIDE SEQUENCE [LARGE SCALE GENOMIC DNA]</scope>
</reference>
<evidence type="ECO:0000313" key="1">
    <source>
        <dbReference type="EMBL" id="VVC40012.1"/>
    </source>
</evidence>
<evidence type="ECO:0000313" key="2">
    <source>
        <dbReference type="Proteomes" id="UP000325440"/>
    </source>
</evidence>
<name>A0A5E4N8Q9_9HEMI</name>
<accession>A0A5E4N8Q9</accession>
<proteinExistence type="predicted"/>
<gene>
    <name evidence="1" type="ORF">CINCED_3A022843</name>
</gene>
<dbReference type="Proteomes" id="UP000325440">
    <property type="component" value="Unassembled WGS sequence"/>
</dbReference>
<protein>
    <submittedName>
        <fullName evidence="1">Uncharacterized protein</fullName>
    </submittedName>
</protein>
<organism evidence="1 2">
    <name type="scientific">Cinara cedri</name>
    <dbReference type="NCBI Taxonomy" id="506608"/>
    <lineage>
        <taxon>Eukaryota</taxon>
        <taxon>Metazoa</taxon>
        <taxon>Ecdysozoa</taxon>
        <taxon>Arthropoda</taxon>
        <taxon>Hexapoda</taxon>
        <taxon>Insecta</taxon>
        <taxon>Pterygota</taxon>
        <taxon>Neoptera</taxon>
        <taxon>Paraneoptera</taxon>
        <taxon>Hemiptera</taxon>
        <taxon>Sternorrhyncha</taxon>
        <taxon>Aphidomorpha</taxon>
        <taxon>Aphidoidea</taxon>
        <taxon>Aphididae</taxon>
        <taxon>Lachninae</taxon>
        <taxon>Cinara</taxon>
    </lineage>
</organism>
<dbReference type="EMBL" id="CABPRJ010001899">
    <property type="protein sequence ID" value="VVC40012.1"/>
    <property type="molecule type" value="Genomic_DNA"/>
</dbReference>
<dbReference type="OrthoDB" id="6613387at2759"/>
<dbReference type="AlphaFoldDB" id="A0A5E4N8Q9"/>
<sequence length="133" mass="14851">MQKKIEKKCKKFGLRSGYVGQAAHEHSTRRRYPTTAHRGDFWLLGFPSGPVRLSLANLGPMGYPAGSILTTSLARTSVQRGLTRRSCPHLKPSTQPDLRAAGLQERAAAPGRKSRSKYFYLNTVIACTIYRQF</sequence>
<keyword evidence="2" id="KW-1185">Reference proteome</keyword>